<dbReference type="GO" id="GO:0015377">
    <property type="term" value="F:chloride:monoatomic cation symporter activity"/>
    <property type="evidence" value="ECO:0007669"/>
    <property type="project" value="InterPro"/>
</dbReference>
<feature type="transmembrane region" description="Helical" evidence="7">
    <location>
        <begin position="198"/>
        <end position="220"/>
    </location>
</feature>
<dbReference type="FunFam" id="1.20.1740.10:FF:000013">
    <property type="entry name" value="Solute carrier family 12 member"/>
    <property type="match status" value="1"/>
</dbReference>
<dbReference type="EMBL" id="CP042914">
    <property type="protein sequence ID" value="QEG41649.1"/>
    <property type="molecule type" value="Genomic_DNA"/>
</dbReference>
<evidence type="ECO:0000256" key="3">
    <source>
        <dbReference type="ARBA" id="ARBA00022448"/>
    </source>
</evidence>
<sequence>MSQTPGTRDEPNGRFGTFEGVFTPCVLTILGVIMFLRFGFVVGQAGLVYALLIVAVSKLLTGLTTLSLSAIATNTRVQGGGAYFLISRSLGVEFGGAIGLVFFLAQAISVAMYVIGFSEAFVGSVPSGLSVTVLATITNVAVFMCVIIGAGWTIKLQFFILATLALSLVSFTVGAADEFRLLTLQANMASQFTGGENLFSMFALFFPAVTGIMAGANMSGDLRAPAKSIPQGTLWAIAVTALIYVAMAVLLAASRPGPLLTADSLVVADIARWPLLITAGVFAATLSSALGSMMGAPRILQAFAKDNVFAALRPFAHASGTHAEPRRAILLTFFISQLCILVADLNTIAPLITMCFMVTYGLLNLATFYEAITKNPSYRPQFRFCHWSTSLAGTVGCLVVMFLIDWRWATFSILAIGLLHWYISCKEVEARWGNVQSGLMFERTRHNLLRLEAEMHHPKNWRPIILSLVGAAWDRPYLATYGHWFTSGHGILALGQVIHGDVQDRYSRRFAQESLLDETIRKEQLEAFPAVCLARTLQEGIESLVQCQGLGALRPNTVLLGWPRDPDRAKVFGNTLQTITALQRSIVAMRVTETIEDAWAAPQGTVDVWWRGRKNGELMLLLAHLLTKNTAWRARPIRLLRVIENEAGCEDVVEHLTTLAEQARIRVQPQAIVASDPGQAIRDTSRNAALVIMGFAAPQEGEEVVFYERMQTLAADLPRVVFVDSVGGMSLDS</sequence>
<dbReference type="PANTHER" id="PTHR11827:SF72">
    <property type="entry name" value="GH08340P"/>
    <property type="match status" value="1"/>
</dbReference>
<keyword evidence="3" id="KW-0813">Transport</keyword>
<keyword evidence="11" id="KW-1185">Reference proteome</keyword>
<protein>
    <submittedName>
        <fullName evidence="10">Amino acid permease</fullName>
    </submittedName>
</protein>
<reference evidence="10 11" key="1">
    <citation type="submission" date="2019-08" db="EMBL/GenBank/DDBJ databases">
        <title>Deep-cultivation of Planctomycetes and their phenomic and genomic characterization uncovers novel biology.</title>
        <authorList>
            <person name="Wiegand S."/>
            <person name="Jogler M."/>
            <person name="Boedeker C."/>
            <person name="Pinto D."/>
            <person name="Vollmers J."/>
            <person name="Rivas-Marin E."/>
            <person name="Kohn T."/>
            <person name="Peeters S.H."/>
            <person name="Heuer A."/>
            <person name="Rast P."/>
            <person name="Oberbeckmann S."/>
            <person name="Bunk B."/>
            <person name="Jeske O."/>
            <person name="Meyerdierks A."/>
            <person name="Storesund J.E."/>
            <person name="Kallscheuer N."/>
            <person name="Luecker S."/>
            <person name="Lage O.M."/>
            <person name="Pohl T."/>
            <person name="Merkel B.J."/>
            <person name="Hornburger P."/>
            <person name="Mueller R.-W."/>
            <person name="Bruemmer F."/>
            <person name="Labrenz M."/>
            <person name="Spormann A.M."/>
            <person name="Op den Camp H."/>
            <person name="Overmann J."/>
            <person name="Amann R."/>
            <person name="Jetten M.S.M."/>
            <person name="Mascher T."/>
            <person name="Medema M.H."/>
            <person name="Devos D.P."/>
            <person name="Kaster A.-K."/>
            <person name="Ovreas L."/>
            <person name="Rohde M."/>
            <person name="Galperin M.Y."/>
            <person name="Jogler C."/>
        </authorList>
    </citation>
    <scope>NUCLEOTIDE SEQUENCE [LARGE SCALE GENOMIC DNA]</scope>
    <source>
        <strain evidence="10 11">UC8</strain>
    </source>
</reference>
<feature type="domain" description="Amino acid permease/ SLC12A" evidence="8">
    <location>
        <begin position="21"/>
        <end position="463"/>
    </location>
</feature>
<feature type="transmembrane region" description="Helical" evidence="7">
    <location>
        <begin position="328"/>
        <end position="345"/>
    </location>
</feature>
<evidence type="ECO:0000256" key="2">
    <source>
        <dbReference type="ARBA" id="ARBA00010593"/>
    </source>
</evidence>
<evidence type="ECO:0000313" key="11">
    <source>
        <dbReference type="Proteomes" id="UP000325286"/>
    </source>
</evidence>
<feature type="transmembrane region" description="Helical" evidence="7">
    <location>
        <begin position="351"/>
        <end position="372"/>
    </location>
</feature>
<feature type="transmembrane region" description="Helical" evidence="7">
    <location>
        <begin position="21"/>
        <end position="40"/>
    </location>
</feature>
<evidence type="ECO:0000313" key="10">
    <source>
        <dbReference type="EMBL" id="QEG41649.1"/>
    </source>
</evidence>
<proteinExistence type="inferred from homology"/>
<feature type="transmembrane region" description="Helical" evidence="7">
    <location>
        <begin position="232"/>
        <end position="253"/>
    </location>
</feature>
<name>A0A5B9QUK9_9BACT</name>
<feature type="transmembrane region" description="Helical" evidence="7">
    <location>
        <begin position="94"/>
        <end position="116"/>
    </location>
</feature>
<organism evidence="10 11">
    <name type="scientific">Roseimaritima ulvae</name>
    <dbReference type="NCBI Taxonomy" id="980254"/>
    <lineage>
        <taxon>Bacteria</taxon>
        <taxon>Pseudomonadati</taxon>
        <taxon>Planctomycetota</taxon>
        <taxon>Planctomycetia</taxon>
        <taxon>Pirellulales</taxon>
        <taxon>Pirellulaceae</taxon>
        <taxon>Roseimaritima</taxon>
    </lineage>
</organism>
<dbReference type="PANTHER" id="PTHR11827">
    <property type="entry name" value="SOLUTE CARRIER FAMILY 12, CATION COTRANSPORTERS"/>
    <property type="match status" value="1"/>
</dbReference>
<keyword evidence="4 7" id="KW-0812">Transmembrane</keyword>
<dbReference type="RefSeq" id="WP_068137138.1">
    <property type="nucleotide sequence ID" value="NZ_CP042914.1"/>
</dbReference>
<feature type="transmembrane region" description="Helical" evidence="7">
    <location>
        <begin position="158"/>
        <end position="176"/>
    </location>
</feature>
<dbReference type="GO" id="GO:0016020">
    <property type="term" value="C:membrane"/>
    <property type="evidence" value="ECO:0007669"/>
    <property type="project" value="UniProtKB-SubCell"/>
</dbReference>
<evidence type="ECO:0000256" key="1">
    <source>
        <dbReference type="ARBA" id="ARBA00004141"/>
    </source>
</evidence>
<feature type="transmembrane region" description="Helical" evidence="7">
    <location>
        <begin position="128"/>
        <end position="151"/>
    </location>
</feature>
<feature type="transmembrane region" description="Helical" evidence="7">
    <location>
        <begin position="273"/>
        <end position="296"/>
    </location>
</feature>
<comment type="similarity">
    <text evidence="2">Belongs to the SLC12A transporter family.</text>
</comment>
<dbReference type="InterPro" id="IPR018491">
    <property type="entry name" value="SLC12_C"/>
</dbReference>
<keyword evidence="6 7" id="KW-0472">Membrane</keyword>
<feature type="transmembrane region" description="Helical" evidence="7">
    <location>
        <begin position="384"/>
        <end position="402"/>
    </location>
</feature>
<evidence type="ECO:0000256" key="7">
    <source>
        <dbReference type="SAM" id="Phobius"/>
    </source>
</evidence>
<evidence type="ECO:0000256" key="4">
    <source>
        <dbReference type="ARBA" id="ARBA00022692"/>
    </source>
</evidence>
<evidence type="ECO:0000256" key="6">
    <source>
        <dbReference type="ARBA" id="ARBA00023136"/>
    </source>
</evidence>
<dbReference type="Pfam" id="PF00324">
    <property type="entry name" value="AA_permease"/>
    <property type="match status" value="1"/>
</dbReference>
<evidence type="ECO:0000259" key="8">
    <source>
        <dbReference type="Pfam" id="PF00324"/>
    </source>
</evidence>
<feature type="domain" description="SLC12A transporter C-terminal" evidence="9">
    <location>
        <begin position="475"/>
        <end position="568"/>
    </location>
</feature>
<dbReference type="Pfam" id="PF03522">
    <property type="entry name" value="SLC12"/>
    <property type="match status" value="1"/>
</dbReference>
<dbReference type="AlphaFoldDB" id="A0A5B9QUK9"/>
<dbReference type="Proteomes" id="UP000325286">
    <property type="component" value="Chromosome"/>
</dbReference>
<dbReference type="InterPro" id="IPR004842">
    <property type="entry name" value="SLC12A_fam"/>
</dbReference>
<dbReference type="Gene3D" id="1.20.1740.10">
    <property type="entry name" value="Amino acid/polyamine transporter I"/>
    <property type="match status" value="1"/>
</dbReference>
<dbReference type="InterPro" id="IPR004841">
    <property type="entry name" value="AA-permease/SLC12A_dom"/>
</dbReference>
<dbReference type="KEGG" id="rul:UC8_36750"/>
<evidence type="ECO:0000259" key="9">
    <source>
        <dbReference type="Pfam" id="PF03522"/>
    </source>
</evidence>
<feature type="transmembrane region" description="Helical" evidence="7">
    <location>
        <begin position="46"/>
        <end position="73"/>
    </location>
</feature>
<accession>A0A5B9QUK9</accession>
<keyword evidence="5 7" id="KW-1133">Transmembrane helix</keyword>
<gene>
    <name evidence="10" type="ORF">UC8_36750</name>
</gene>
<evidence type="ECO:0000256" key="5">
    <source>
        <dbReference type="ARBA" id="ARBA00022989"/>
    </source>
</evidence>
<comment type="subcellular location">
    <subcellularLocation>
        <location evidence="1">Membrane</location>
        <topology evidence="1">Multi-pass membrane protein</topology>
    </subcellularLocation>
</comment>